<keyword evidence="7 8" id="KW-0539">Nucleus</keyword>
<dbReference type="InterPro" id="IPR007728">
    <property type="entry name" value="Pre-SET_dom"/>
</dbReference>
<sequence>MEHGVGSDRIPSGTINKSAVLTVRPLRCLAPIFPSQPDPSAPPSSQYASIPPAGPFPPGATPFFPFFAVNDPQRSAHQRSYPIPSPVPLNAFKSPVSGNGDIGSSRRKVDDDGNSQGDSFETSFERNMGNEVNEKTPVPRRKISRKSGIPPSDIDVQIEALLNNMLRSFNFAGVESAHQANSDKEMVDNVSIFFNLLRRRITQLEEKKEAIPGLAKRPDLRAGTMCMSKGVRANTSKRIGLVPGVDVGDIFFFRMEMCLMGLHAPSMAGIDYMTVKVSSGDEPLAVSIVSSGGYDDEGDDGDVLIYSGQGGQGRDKQQTDQQLVRGNLALEKSLHKANEVRVIRGLKDFASATGKVYVYDGLYKIHESWIDKGKSGCNVFKYKLVRVAGQPEAFTLWKSVQQWKDGVTTRPGMILPDLTSGAEKLPVCLVNDLDGEKGPAYFTYTPKLKYTKPFPSTKSSVENCNCTNGCQPATNCPCVQRNEGLMPYASLGVLLSHNSLVHECGNMCVCPITCRNRVSQAGLRMRLEVFKTKDKGWGLRSWDPIRAGSFICEYAGVVIAANGIDSDDNYIFDSTRMFEPLETQPGYEHVKFPFPLVISARHEGNVSRFMNHSCSPNVYWQPVIRENQDESYFHVGLYAIKHIPPMQELTFNYGTVLADKAGPRRKNCLCGSMKCKRFFY</sequence>
<dbReference type="InterPro" id="IPR046341">
    <property type="entry name" value="SET_dom_sf"/>
</dbReference>
<dbReference type="InterPro" id="IPR051357">
    <property type="entry name" value="H3K9_HMTase_SUVAR3-9"/>
</dbReference>
<feature type="domain" description="Post-SET" evidence="12">
    <location>
        <begin position="664"/>
        <end position="680"/>
    </location>
</feature>
<dbReference type="SMART" id="SM00468">
    <property type="entry name" value="PreSET"/>
    <property type="match status" value="1"/>
</dbReference>
<dbReference type="GO" id="GO:0032259">
    <property type="term" value="P:methylation"/>
    <property type="evidence" value="ECO:0007669"/>
    <property type="project" value="UniProtKB-KW"/>
</dbReference>
<dbReference type="Gene3D" id="2.30.280.10">
    <property type="entry name" value="SRA-YDG"/>
    <property type="match status" value="1"/>
</dbReference>
<dbReference type="FunFam" id="2.30.280.10:FF:000003">
    <property type="entry name" value="Histone-lysine N-methyltransferase, H3 lysine-9 specific SUVH5"/>
    <property type="match status" value="1"/>
</dbReference>
<keyword evidence="3" id="KW-0489">Methyltransferase</keyword>
<evidence type="ECO:0000259" key="10">
    <source>
        <dbReference type="PROSITE" id="PS50280"/>
    </source>
</evidence>
<dbReference type="InterPro" id="IPR036987">
    <property type="entry name" value="SRA-YDG_sf"/>
</dbReference>
<dbReference type="InterPro" id="IPR025794">
    <property type="entry name" value="H3-K9-MeTrfase_plant"/>
</dbReference>
<keyword evidence="15" id="KW-1185">Reference proteome</keyword>
<protein>
    <submittedName>
        <fullName evidence="14">Uncharacterized protein</fullName>
    </submittedName>
</protein>
<dbReference type="SMART" id="SM00466">
    <property type="entry name" value="SRA"/>
    <property type="match status" value="1"/>
</dbReference>
<gene>
    <name evidence="14" type="ORF">QVD17_34586</name>
</gene>
<dbReference type="GO" id="GO:0042054">
    <property type="term" value="F:histone methyltransferase activity"/>
    <property type="evidence" value="ECO:0007669"/>
    <property type="project" value="InterPro"/>
</dbReference>
<evidence type="ECO:0000259" key="11">
    <source>
        <dbReference type="PROSITE" id="PS50867"/>
    </source>
</evidence>
<dbReference type="Pfam" id="PF05033">
    <property type="entry name" value="Pre-SET"/>
    <property type="match status" value="1"/>
</dbReference>
<dbReference type="Gene3D" id="2.170.270.10">
    <property type="entry name" value="SET domain"/>
    <property type="match status" value="1"/>
</dbReference>
<dbReference type="InterPro" id="IPR015947">
    <property type="entry name" value="PUA-like_sf"/>
</dbReference>
<dbReference type="GO" id="GO:0005694">
    <property type="term" value="C:chromosome"/>
    <property type="evidence" value="ECO:0007669"/>
    <property type="project" value="UniProtKB-SubCell"/>
</dbReference>
<evidence type="ECO:0000259" key="12">
    <source>
        <dbReference type="PROSITE" id="PS50868"/>
    </source>
</evidence>
<comment type="caution">
    <text evidence="14">The sequence shown here is derived from an EMBL/GenBank/DDBJ whole genome shotgun (WGS) entry which is preliminary data.</text>
</comment>
<name>A0AAD8NLA6_TARER</name>
<evidence type="ECO:0000256" key="7">
    <source>
        <dbReference type="ARBA" id="ARBA00023242"/>
    </source>
</evidence>
<dbReference type="PROSITE" id="PS51015">
    <property type="entry name" value="YDG"/>
    <property type="match status" value="1"/>
</dbReference>
<proteinExistence type="predicted"/>
<dbReference type="PROSITE" id="PS50867">
    <property type="entry name" value="PRE_SET"/>
    <property type="match status" value="1"/>
</dbReference>
<dbReference type="GO" id="GO:0003690">
    <property type="term" value="F:double-stranded DNA binding"/>
    <property type="evidence" value="ECO:0007669"/>
    <property type="project" value="TreeGrafter"/>
</dbReference>
<evidence type="ECO:0000259" key="13">
    <source>
        <dbReference type="PROSITE" id="PS51015"/>
    </source>
</evidence>
<organism evidence="14 15">
    <name type="scientific">Tagetes erecta</name>
    <name type="common">African marigold</name>
    <dbReference type="NCBI Taxonomy" id="13708"/>
    <lineage>
        <taxon>Eukaryota</taxon>
        <taxon>Viridiplantae</taxon>
        <taxon>Streptophyta</taxon>
        <taxon>Embryophyta</taxon>
        <taxon>Tracheophyta</taxon>
        <taxon>Spermatophyta</taxon>
        <taxon>Magnoliopsida</taxon>
        <taxon>eudicotyledons</taxon>
        <taxon>Gunneridae</taxon>
        <taxon>Pentapetalae</taxon>
        <taxon>asterids</taxon>
        <taxon>campanulids</taxon>
        <taxon>Asterales</taxon>
        <taxon>Asteraceae</taxon>
        <taxon>Asteroideae</taxon>
        <taxon>Heliantheae alliance</taxon>
        <taxon>Tageteae</taxon>
        <taxon>Tagetes</taxon>
    </lineage>
</organism>
<dbReference type="PROSITE" id="PS51575">
    <property type="entry name" value="SAM_MT43_SUVAR39_2"/>
    <property type="match status" value="1"/>
</dbReference>
<feature type="domain" description="SET" evidence="10">
    <location>
        <begin position="525"/>
        <end position="654"/>
    </location>
</feature>
<dbReference type="GO" id="GO:0008270">
    <property type="term" value="F:zinc ion binding"/>
    <property type="evidence" value="ECO:0007669"/>
    <property type="project" value="InterPro"/>
</dbReference>
<evidence type="ECO:0000313" key="15">
    <source>
        <dbReference type="Proteomes" id="UP001229421"/>
    </source>
</evidence>
<keyword evidence="2" id="KW-0158">Chromosome</keyword>
<feature type="region of interest" description="Disordered" evidence="9">
    <location>
        <begin position="34"/>
        <end position="55"/>
    </location>
</feature>
<keyword evidence="6" id="KW-0156">Chromatin regulator</keyword>
<feature type="region of interest" description="Disordered" evidence="9">
    <location>
        <begin position="75"/>
        <end position="124"/>
    </location>
</feature>
<dbReference type="EMBL" id="JAUHHV010000009">
    <property type="protein sequence ID" value="KAK1412952.1"/>
    <property type="molecule type" value="Genomic_DNA"/>
</dbReference>
<dbReference type="PROSITE" id="PS50280">
    <property type="entry name" value="SET"/>
    <property type="match status" value="1"/>
</dbReference>
<dbReference type="PANTHER" id="PTHR45660">
    <property type="entry name" value="HISTONE-LYSINE N-METHYLTRANSFERASE SETMAR"/>
    <property type="match status" value="1"/>
</dbReference>
<feature type="domain" description="Pre-SET" evidence="11">
    <location>
        <begin position="462"/>
        <end position="522"/>
    </location>
</feature>
<comment type="subcellular location">
    <subcellularLocation>
        <location evidence="1">Chromosome</location>
    </subcellularLocation>
    <subcellularLocation>
        <location evidence="8">Nucleus</location>
    </subcellularLocation>
</comment>
<evidence type="ECO:0000256" key="6">
    <source>
        <dbReference type="ARBA" id="ARBA00022853"/>
    </source>
</evidence>
<dbReference type="Proteomes" id="UP001229421">
    <property type="component" value="Unassembled WGS sequence"/>
</dbReference>
<evidence type="ECO:0000256" key="4">
    <source>
        <dbReference type="ARBA" id="ARBA00022679"/>
    </source>
</evidence>
<evidence type="ECO:0000256" key="1">
    <source>
        <dbReference type="ARBA" id="ARBA00004286"/>
    </source>
</evidence>
<evidence type="ECO:0000256" key="3">
    <source>
        <dbReference type="ARBA" id="ARBA00022603"/>
    </source>
</evidence>
<evidence type="ECO:0000256" key="9">
    <source>
        <dbReference type="SAM" id="MobiDB-lite"/>
    </source>
</evidence>
<evidence type="ECO:0000256" key="2">
    <source>
        <dbReference type="ARBA" id="ARBA00022454"/>
    </source>
</evidence>
<dbReference type="InterPro" id="IPR001214">
    <property type="entry name" value="SET_dom"/>
</dbReference>
<accession>A0AAD8NLA6</accession>
<evidence type="ECO:0000256" key="8">
    <source>
        <dbReference type="PROSITE-ProRule" id="PRU00358"/>
    </source>
</evidence>
<dbReference type="GO" id="GO:0005634">
    <property type="term" value="C:nucleus"/>
    <property type="evidence" value="ECO:0007669"/>
    <property type="project" value="UniProtKB-SubCell"/>
</dbReference>
<dbReference type="AlphaFoldDB" id="A0AAD8NLA6"/>
<feature type="domain" description="YDG" evidence="13">
    <location>
        <begin position="240"/>
        <end position="386"/>
    </location>
</feature>
<dbReference type="PANTHER" id="PTHR45660:SF13">
    <property type="entry name" value="HISTONE-LYSINE N-METHYLTRANSFERASE SETMAR"/>
    <property type="match status" value="1"/>
</dbReference>
<dbReference type="InterPro" id="IPR003105">
    <property type="entry name" value="SRA_YDG"/>
</dbReference>
<evidence type="ECO:0000313" key="14">
    <source>
        <dbReference type="EMBL" id="KAK1412952.1"/>
    </source>
</evidence>
<dbReference type="SUPFAM" id="SSF82199">
    <property type="entry name" value="SET domain"/>
    <property type="match status" value="1"/>
</dbReference>
<dbReference type="PROSITE" id="PS50868">
    <property type="entry name" value="POST_SET"/>
    <property type="match status" value="1"/>
</dbReference>
<dbReference type="SUPFAM" id="SSF88697">
    <property type="entry name" value="PUA domain-like"/>
    <property type="match status" value="1"/>
</dbReference>
<keyword evidence="5" id="KW-0949">S-adenosyl-L-methionine</keyword>
<dbReference type="SMART" id="SM00317">
    <property type="entry name" value="SET"/>
    <property type="match status" value="1"/>
</dbReference>
<evidence type="ECO:0000256" key="5">
    <source>
        <dbReference type="ARBA" id="ARBA00022691"/>
    </source>
</evidence>
<reference evidence="14" key="1">
    <citation type="journal article" date="2023" name="bioRxiv">
        <title>Improved chromosome-level genome assembly for marigold (Tagetes erecta).</title>
        <authorList>
            <person name="Jiang F."/>
            <person name="Yuan L."/>
            <person name="Wang S."/>
            <person name="Wang H."/>
            <person name="Xu D."/>
            <person name="Wang A."/>
            <person name="Fan W."/>
        </authorList>
    </citation>
    <scope>NUCLEOTIDE SEQUENCE</scope>
    <source>
        <strain evidence="14">WSJ</strain>
        <tissue evidence="14">Leaf</tissue>
    </source>
</reference>
<dbReference type="Pfam" id="PF00856">
    <property type="entry name" value="SET"/>
    <property type="match status" value="1"/>
</dbReference>
<dbReference type="Pfam" id="PF02182">
    <property type="entry name" value="SAD_SRA"/>
    <property type="match status" value="1"/>
</dbReference>
<dbReference type="InterPro" id="IPR003616">
    <property type="entry name" value="Post-SET_dom"/>
</dbReference>
<keyword evidence="4" id="KW-0808">Transferase</keyword>